<feature type="transmembrane region" description="Helical" evidence="1">
    <location>
        <begin position="66"/>
        <end position="86"/>
    </location>
</feature>
<keyword evidence="1" id="KW-1133">Transmembrane helix</keyword>
<dbReference type="EMBL" id="FOAZ01000015">
    <property type="protein sequence ID" value="SEL93857.1"/>
    <property type="molecule type" value="Genomic_DNA"/>
</dbReference>
<protein>
    <submittedName>
        <fullName evidence="2">Uncharacterized membrane protein</fullName>
    </submittedName>
</protein>
<keyword evidence="1" id="KW-0472">Membrane</keyword>
<dbReference type="AlphaFoldDB" id="A0A1H7UC64"/>
<dbReference type="eggNOG" id="COG4803">
    <property type="taxonomic scope" value="Bacteria"/>
</dbReference>
<keyword evidence="3" id="KW-1185">Reference proteome</keyword>
<dbReference type="STRING" id="235985.SAMN05414137_115168"/>
<organism evidence="2 3">
    <name type="scientific">Streptacidiphilus jiangxiensis</name>
    <dbReference type="NCBI Taxonomy" id="235985"/>
    <lineage>
        <taxon>Bacteria</taxon>
        <taxon>Bacillati</taxon>
        <taxon>Actinomycetota</taxon>
        <taxon>Actinomycetes</taxon>
        <taxon>Kitasatosporales</taxon>
        <taxon>Streptomycetaceae</taxon>
        <taxon>Streptacidiphilus</taxon>
    </lineage>
</organism>
<evidence type="ECO:0000313" key="2">
    <source>
        <dbReference type="EMBL" id="SEL93857.1"/>
    </source>
</evidence>
<sequence>MPLDTFVAIANQYDTEADALADYDDLRALYKDLGVIDTYDAAVLTRDVHGKVHIVKKVEEPTRQGGAAGLVGGLAIGAAFALFPAIGLGAGLLAGGALGAGAGAAAGHVAGGMSRHSLKELGELLDEGSSGLVVVAATDVEARVDAATKRAKKQAKAELQADTDALKNELDAI</sequence>
<evidence type="ECO:0000313" key="3">
    <source>
        <dbReference type="Proteomes" id="UP000183015"/>
    </source>
</evidence>
<proteinExistence type="predicted"/>
<dbReference type="Proteomes" id="UP000183015">
    <property type="component" value="Unassembled WGS sequence"/>
</dbReference>
<keyword evidence="1" id="KW-0812">Transmembrane</keyword>
<accession>A0A1H7UC64</accession>
<reference evidence="3" key="1">
    <citation type="submission" date="2016-10" db="EMBL/GenBank/DDBJ databases">
        <authorList>
            <person name="Varghese N."/>
        </authorList>
    </citation>
    <scope>NUCLEOTIDE SEQUENCE [LARGE SCALE GENOMIC DNA]</scope>
    <source>
        <strain evidence="3">DSM 45096 / BCRC 16803 / CGMCC 4.1857 / CIP 109030 / JCM 12277 / KCTC 19219 / NBRC 100920 / 33214</strain>
    </source>
</reference>
<evidence type="ECO:0000256" key="1">
    <source>
        <dbReference type="SAM" id="Phobius"/>
    </source>
</evidence>
<dbReference type="OrthoDB" id="3295122at2"/>
<dbReference type="RefSeq" id="WP_042450493.1">
    <property type="nucleotide sequence ID" value="NZ_BBPN01000019.1"/>
</dbReference>
<name>A0A1H7UC64_STRJI</name>
<gene>
    <name evidence="2" type="ORF">SAMN05414137_115168</name>
</gene>